<evidence type="ECO:0008006" key="4">
    <source>
        <dbReference type="Google" id="ProtNLM"/>
    </source>
</evidence>
<dbReference type="InterPro" id="IPR012340">
    <property type="entry name" value="NA-bd_OB-fold"/>
</dbReference>
<feature type="transmembrane region" description="Helical" evidence="1">
    <location>
        <begin position="9"/>
        <end position="32"/>
    </location>
</feature>
<evidence type="ECO:0000313" key="2">
    <source>
        <dbReference type="EMBL" id="AFE54102.1"/>
    </source>
</evidence>
<proteinExistence type="predicted"/>
<accession>A0ABM5MTS6</accession>
<dbReference type="PANTHER" id="PTHR33507:SF3">
    <property type="entry name" value="INNER MEMBRANE PROTEIN YBBJ"/>
    <property type="match status" value="1"/>
</dbReference>
<dbReference type="Proteomes" id="UP000007581">
    <property type="component" value="Chromosome"/>
</dbReference>
<keyword evidence="1" id="KW-1133">Transmembrane helix</keyword>
<keyword evidence="1" id="KW-0472">Membrane</keyword>
<dbReference type="InterPro" id="IPR052165">
    <property type="entry name" value="Membrane_assoc_protease"/>
</dbReference>
<keyword evidence="1" id="KW-0812">Transmembrane</keyword>
<keyword evidence="3" id="KW-1185">Reference proteome</keyword>
<dbReference type="Gene3D" id="2.40.50.140">
    <property type="entry name" value="Nucleic acid-binding proteins"/>
    <property type="match status" value="1"/>
</dbReference>
<dbReference type="EMBL" id="CP003397">
    <property type="protein sequence ID" value="AFE54102.1"/>
    <property type="molecule type" value="Genomic_DNA"/>
</dbReference>
<sequence length="168" mass="19073">MINNSLNEIWLIIGIICILVECYIVQNIGFLFLGLGALSNSLVVYNNPLVTLINQITFFGVFSLLWFCILYFPLKKYIYNKTNRTQNYSDMIGKTVEVYSPTVSANTIGQVKWSGTIMNAYLAPNEIDAKAGEQLFITRVKGNILICSKHRLNNNSYNNINANLYKKL</sequence>
<feature type="transmembrane region" description="Helical" evidence="1">
    <location>
        <begin position="52"/>
        <end position="74"/>
    </location>
</feature>
<dbReference type="PANTHER" id="PTHR33507">
    <property type="entry name" value="INNER MEMBRANE PROTEIN YBBJ"/>
    <property type="match status" value="1"/>
</dbReference>
<name>A0ABM5MTS6_RICTP</name>
<organism evidence="2 3">
    <name type="scientific">Rickettsia typhi str. TH1527</name>
    <dbReference type="NCBI Taxonomy" id="1003201"/>
    <lineage>
        <taxon>Bacteria</taxon>
        <taxon>Pseudomonadati</taxon>
        <taxon>Pseudomonadota</taxon>
        <taxon>Alphaproteobacteria</taxon>
        <taxon>Rickettsiales</taxon>
        <taxon>Rickettsiaceae</taxon>
        <taxon>Rickettsieae</taxon>
        <taxon>Rickettsia</taxon>
        <taxon>typhus group</taxon>
    </lineage>
</organism>
<evidence type="ECO:0000256" key="1">
    <source>
        <dbReference type="SAM" id="Phobius"/>
    </source>
</evidence>
<evidence type="ECO:0000313" key="3">
    <source>
        <dbReference type="Proteomes" id="UP000007581"/>
    </source>
</evidence>
<protein>
    <recommendedName>
        <fullName evidence="4">NfeD-like C-terminal domain-containing protein</fullName>
    </recommendedName>
</protein>
<gene>
    <name evidence="2" type="ORF">RTTH1527_01185</name>
</gene>
<reference evidence="2" key="1">
    <citation type="submission" date="2012-03" db="EMBL/GenBank/DDBJ databases">
        <authorList>
            <person name="Johnson S.L."/>
            <person name="Sims D."/>
            <person name="Han S."/>
            <person name="Bruce D.C."/>
            <person name="Dasch G.A."/>
        </authorList>
    </citation>
    <scope>NUCLEOTIDE SEQUENCE [LARGE SCALE GENOMIC DNA]</scope>
    <source>
        <strain evidence="2">TH1527</strain>
    </source>
</reference>